<dbReference type="Proteomes" id="UP000034793">
    <property type="component" value="Unassembled WGS sequence"/>
</dbReference>
<evidence type="ECO:0000313" key="2">
    <source>
        <dbReference type="EMBL" id="KKR30162.1"/>
    </source>
</evidence>
<name>A0A0G0SX59_9BACT</name>
<feature type="compositionally biased region" description="Basic and acidic residues" evidence="1">
    <location>
        <begin position="24"/>
        <end position="38"/>
    </location>
</feature>
<reference evidence="2 3" key="1">
    <citation type="journal article" date="2015" name="Nature">
        <title>rRNA introns, odd ribosomes, and small enigmatic genomes across a large radiation of phyla.</title>
        <authorList>
            <person name="Brown C.T."/>
            <person name="Hug L.A."/>
            <person name="Thomas B.C."/>
            <person name="Sharon I."/>
            <person name="Castelle C.J."/>
            <person name="Singh A."/>
            <person name="Wilkins M.J."/>
            <person name="Williams K.H."/>
            <person name="Banfield J.F."/>
        </authorList>
    </citation>
    <scope>NUCLEOTIDE SEQUENCE [LARGE SCALE GENOMIC DNA]</scope>
</reference>
<organism evidence="2 3">
    <name type="scientific">Candidatus Woesebacteria bacterium GW2011_GWA1_39_8</name>
    <dbReference type="NCBI Taxonomy" id="1618552"/>
    <lineage>
        <taxon>Bacteria</taxon>
        <taxon>Candidatus Woeseibacteriota</taxon>
    </lineage>
</organism>
<comment type="caution">
    <text evidence="2">The sequence shown here is derived from an EMBL/GenBank/DDBJ whole genome shotgun (WGS) entry which is preliminary data.</text>
</comment>
<dbReference type="EMBL" id="LBXL01000012">
    <property type="protein sequence ID" value="KKR30162.1"/>
    <property type="molecule type" value="Genomic_DNA"/>
</dbReference>
<gene>
    <name evidence="2" type="ORF">UT61_C0012G0032</name>
</gene>
<feature type="region of interest" description="Disordered" evidence="1">
    <location>
        <begin position="21"/>
        <end position="70"/>
    </location>
</feature>
<protein>
    <submittedName>
        <fullName evidence="2">Uncharacterized protein</fullName>
    </submittedName>
</protein>
<dbReference type="AlphaFoldDB" id="A0A0G0SX59"/>
<sequence>MRELKEQFMLLEPNIFGGSGVSGKVEKGIETSDGRPEPQIKVPSGVQEDLSTIKAAQQSPLRPAQRPPVV</sequence>
<proteinExistence type="predicted"/>
<accession>A0A0G0SX59</accession>
<evidence type="ECO:0000313" key="3">
    <source>
        <dbReference type="Proteomes" id="UP000034793"/>
    </source>
</evidence>
<evidence type="ECO:0000256" key="1">
    <source>
        <dbReference type="SAM" id="MobiDB-lite"/>
    </source>
</evidence>